<protein>
    <submittedName>
        <fullName evidence="2">Uncharacterized protein</fullName>
    </submittedName>
</protein>
<dbReference type="AlphaFoldDB" id="A0A0M3IGN2"/>
<proteinExistence type="predicted"/>
<evidence type="ECO:0000313" key="2">
    <source>
        <dbReference type="WBParaSite" id="ALUE_0001748401-mRNA-1"/>
    </source>
</evidence>
<name>A0A0M3IGN2_ASCLU</name>
<reference evidence="2" key="1">
    <citation type="submission" date="2017-02" db="UniProtKB">
        <authorList>
            <consortium name="WormBaseParasite"/>
        </authorList>
    </citation>
    <scope>IDENTIFICATION</scope>
</reference>
<evidence type="ECO:0000313" key="1">
    <source>
        <dbReference type="Proteomes" id="UP000036681"/>
    </source>
</evidence>
<dbReference type="WBParaSite" id="ALUE_0001748401-mRNA-1">
    <property type="protein sequence ID" value="ALUE_0001748401-mRNA-1"/>
    <property type="gene ID" value="ALUE_0001748401"/>
</dbReference>
<organism evidence="1 2">
    <name type="scientific">Ascaris lumbricoides</name>
    <name type="common">Giant roundworm</name>
    <dbReference type="NCBI Taxonomy" id="6252"/>
    <lineage>
        <taxon>Eukaryota</taxon>
        <taxon>Metazoa</taxon>
        <taxon>Ecdysozoa</taxon>
        <taxon>Nematoda</taxon>
        <taxon>Chromadorea</taxon>
        <taxon>Rhabditida</taxon>
        <taxon>Spirurina</taxon>
        <taxon>Ascaridomorpha</taxon>
        <taxon>Ascaridoidea</taxon>
        <taxon>Ascarididae</taxon>
        <taxon>Ascaris</taxon>
    </lineage>
</organism>
<accession>A0A0M3IGN2</accession>
<sequence>MFHRKRRGLITSLLGEELSSFVQLYYSPLALREVCSLR</sequence>
<keyword evidence="1" id="KW-1185">Reference proteome</keyword>
<dbReference type="Proteomes" id="UP000036681">
    <property type="component" value="Unplaced"/>
</dbReference>